<gene>
    <name evidence="2" type="ORF">GCM10023081_04060</name>
</gene>
<keyword evidence="3" id="KW-1185">Reference proteome</keyword>
<evidence type="ECO:0000313" key="3">
    <source>
        <dbReference type="Proteomes" id="UP001500752"/>
    </source>
</evidence>
<feature type="signal peptide" evidence="1">
    <location>
        <begin position="1"/>
        <end position="33"/>
    </location>
</feature>
<comment type="caution">
    <text evidence="2">The sequence shown here is derived from an EMBL/GenBank/DDBJ whole genome shotgun (WGS) entry which is preliminary data.</text>
</comment>
<proteinExistence type="predicted"/>
<dbReference type="SUPFAM" id="SSF53474">
    <property type="entry name" value="alpha/beta-Hydrolases"/>
    <property type="match status" value="1"/>
</dbReference>
<evidence type="ECO:0000313" key="2">
    <source>
        <dbReference type="EMBL" id="GAA3668765.1"/>
    </source>
</evidence>
<dbReference type="Proteomes" id="UP001500752">
    <property type="component" value="Unassembled WGS sequence"/>
</dbReference>
<feature type="chain" id="PRO_5045079950" evidence="1">
    <location>
        <begin position="34"/>
        <end position="545"/>
    </location>
</feature>
<dbReference type="InterPro" id="IPR029058">
    <property type="entry name" value="AB_hydrolase_fold"/>
</dbReference>
<evidence type="ECO:0000256" key="1">
    <source>
        <dbReference type="SAM" id="SignalP"/>
    </source>
</evidence>
<dbReference type="EMBL" id="BAABEO010000006">
    <property type="protein sequence ID" value="GAA3668765.1"/>
    <property type="molecule type" value="Genomic_DNA"/>
</dbReference>
<protein>
    <submittedName>
        <fullName evidence="2">Uncharacterized protein</fullName>
    </submittedName>
</protein>
<dbReference type="RefSeq" id="WP_345148082.1">
    <property type="nucleotide sequence ID" value="NZ_BAABEO010000006.1"/>
</dbReference>
<name>A0ABP7BVH4_9MICC</name>
<dbReference type="Gene3D" id="3.40.50.1820">
    <property type="entry name" value="alpha/beta hydrolase"/>
    <property type="match status" value="1"/>
</dbReference>
<accession>A0ABP7BVH4</accession>
<sequence>MKNRPRPTRLRALAAAVALAATPLALVPAPAVAAEDEAHQVKGVFHQDEPGEVVYEAVTPEDWNGTLVLDLDFNRWTGEKREWFLSHGYGIGGIQRTQNQTAYEIKKYVDDLVATRGELMEAGTEEPARTIAVGASRGGFVARMSVEHRPDVFDGALAFAGGGAGVLGSWLSKADAVWALKTLVDPAAPLAINNLPDIPAGASYGPDYQQDVALAALVEKARGDDAGTARLMLASALEQATAWPSGAEAPGANDFEDQAQRIADSFAWANPQFVHKEIEDMAGGPVVWNHGVDYAALLEDSGAIERVRYWYDKAGLDVEDDLARLAGAPRYSADAAAIGTLDEKGTFTGDTGQRPVLSIKTIGDGADAVPLDAAYVQTFAAAGSSAQLRTAFIGRAGHSTQTFREYLAAFATLESRIGTGVWPATSAAALNERAATVEGVGVGPAPANFIEHSDAAPLRTWDFTNRHSYLSLYADDLAAGRAPDLANGLRNAAKHLNAGRLKQACGALGSVAEKVPGNRALSPAQERELGGQIDAFGGSVGCPLS</sequence>
<reference evidence="3" key="1">
    <citation type="journal article" date="2019" name="Int. J. Syst. Evol. Microbiol.">
        <title>The Global Catalogue of Microorganisms (GCM) 10K type strain sequencing project: providing services to taxonomists for standard genome sequencing and annotation.</title>
        <authorList>
            <consortium name="The Broad Institute Genomics Platform"/>
            <consortium name="The Broad Institute Genome Sequencing Center for Infectious Disease"/>
            <person name="Wu L."/>
            <person name="Ma J."/>
        </authorList>
    </citation>
    <scope>NUCLEOTIDE SEQUENCE [LARGE SCALE GENOMIC DNA]</scope>
    <source>
        <strain evidence="3">JCM 30742</strain>
    </source>
</reference>
<keyword evidence="1" id="KW-0732">Signal</keyword>
<organism evidence="2 3">
    <name type="scientific">Arthrobacter ginkgonis</name>
    <dbReference type="NCBI Taxonomy" id="1630594"/>
    <lineage>
        <taxon>Bacteria</taxon>
        <taxon>Bacillati</taxon>
        <taxon>Actinomycetota</taxon>
        <taxon>Actinomycetes</taxon>
        <taxon>Micrococcales</taxon>
        <taxon>Micrococcaceae</taxon>
        <taxon>Arthrobacter</taxon>
    </lineage>
</organism>